<dbReference type="OrthoDB" id="9774900at2"/>
<gene>
    <name evidence="2" type="ORF">CFK41_01915</name>
</gene>
<dbReference type="AlphaFoldDB" id="A0A291H201"/>
<organism evidence="2 3">
    <name type="scientific">Brachybacterium ginsengisoli</name>
    <dbReference type="NCBI Taxonomy" id="1331682"/>
    <lineage>
        <taxon>Bacteria</taxon>
        <taxon>Bacillati</taxon>
        <taxon>Actinomycetota</taxon>
        <taxon>Actinomycetes</taxon>
        <taxon>Micrococcales</taxon>
        <taxon>Dermabacteraceae</taxon>
        <taxon>Brachybacterium</taxon>
    </lineage>
</organism>
<evidence type="ECO:0000313" key="3">
    <source>
        <dbReference type="Proteomes" id="UP000217889"/>
    </source>
</evidence>
<proteinExistence type="predicted"/>
<evidence type="ECO:0000313" key="2">
    <source>
        <dbReference type="EMBL" id="ATG56432.1"/>
    </source>
</evidence>
<keyword evidence="3" id="KW-1185">Reference proteome</keyword>
<accession>A0A291H201</accession>
<dbReference type="Proteomes" id="UP000217889">
    <property type="component" value="Chromosome"/>
</dbReference>
<dbReference type="EMBL" id="CP023564">
    <property type="protein sequence ID" value="ATG56432.1"/>
    <property type="molecule type" value="Genomic_DNA"/>
</dbReference>
<name>A0A291H201_9MICO</name>
<dbReference type="KEGG" id="bgg:CFK41_01915"/>
<feature type="region of interest" description="Disordered" evidence="1">
    <location>
        <begin position="32"/>
        <end position="72"/>
    </location>
</feature>
<protein>
    <submittedName>
        <fullName evidence="2">Uncharacterized protein</fullName>
    </submittedName>
</protein>
<sequence>MLIGVALSCVLALLLVVGGGITYLALRTNDAPVASDTPSETTTPEDSETPSATDSTTPEESEAGEFEVVVPYDPPTGTPDELWKTMGDNPLTSGTLPTLPECDLPATPVEPSVEELQAVLDASATCLDQVWSTASSDRNLPWVSPKIVVYKHPDVPSTAVCDSEFSADFPRMCNLDSTIYWPVGYGSGLTLDDPENVPGAYLWDLSFIYTNTLSWNSSLTVYFTTLRDGLKTTDEERYNEAWRRFTMQRECFASAASMQVPTAAEPTPALREALTDPTFWPEGEPPNTIRPETRAAWIKRGFDSGGDLSVCNAWTADVDQVT</sequence>
<evidence type="ECO:0000256" key="1">
    <source>
        <dbReference type="SAM" id="MobiDB-lite"/>
    </source>
</evidence>
<reference evidence="2 3" key="1">
    <citation type="journal article" date="2014" name="Int. J. Syst. Evol. Microbiol.">
        <title>Brachybacterium ginsengisoli sp. nov., isolated from soil of a ginseng field.</title>
        <authorList>
            <person name="Hoang V.A."/>
            <person name="Kim Y.J."/>
            <person name="Nguyen N.L."/>
            <person name="Yang D.C."/>
        </authorList>
    </citation>
    <scope>NUCLEOTIDE SEQUENCE [LARGE SCALE GENOMIC DNA]</scope>
    <source>
        <strain evidence="2 3">DCY80</strain>
    </source>
</reference>